<accession>A0A0F9IPS0</accession>
<reference evidence="1" key="1">
    <citation type="journal article" date="2015" name="Nature">
        <title>Complex archaea that bridge the gap between prokaryotes and eukaryotes.</title>
        <authorList>
            <person name="Spang A."/>
            <person name="Saw J.H."/>
            <person name="Jorgensen S.L."/>
            <person name="Zaremba-Niedzwiedzka K."/>
            <person name="Martijn J."/>
            <person name="Lind A.E."/>
            <person name="van Eijk R."/>
            <person name="Schleper C."/>
            <person name="Guy L."/>
            <person name="Ettema T.J."/>
        </authorList>
    </citation>
    <scope>NUCLEOTIDE SEQUENCE</scope>
</reference>
<evidence type="ECO:0000313" key="1">
    <source>
        <dbReference type="EMBL" id="KKM55207.1"/>
    </source>
</evidence>
<protein>
    <submittedName>
        <fullName evidence="1">Uncharacterized protein</fullName>
    </submittedName>
</protein>
<gene>
    <name evidence="1" type="ORF">LCGC14_1552870</name>
</gene>
<name>A0A0F9IPS0_9ZZZZ</name>
<comment type="caution">
    <text evidence="1">The sequence shown here is derived from an EMBL/GenBank/DDBJ whole genome shotgun (WGS) entry which is preliminary data.</text>
</comment>
<proteinExistence type="predicted"/>
<sequence>MKKILGFLAAFAALFLFVTPSYASEHGGTINRISGYVFSLGSPTADTTTYDVWDIGFKARWVRLCGEPSPSVERAYIRLANSVTTTVDGSSPTVAPVSSSSAFITTVSGEVQIRALPFSLPVSPGATVAIEGVRCETNPWRTRGLVIHNVSGTATIDAWAW</sequence>
<dbReference type="EMBL" id="LAZR01011891">
    <property type="protein sequence ID" value="KKM55207.1"/>
    <property type="molecule type" value="Genomic_DNA"/>
</dbReference>
<dbReference type="AlphaFoldDB" id="A0A0F9IPS0"/>
<organism evidence="1">
    <name type="scientific">marine sediment metagenome</name>
    <dbReference type="NCBI Taxonomy" id="412755"/>
    <lineage>
        <taxon>unclassified sequences</taxon>
        <taxon>metagenomes</taxon>
        <taxon>ecological metagenomes</taxon>
    </lineage>
</organism>